<dbReference type="GeneID" id="68098740"/>
<name>A0AA88GMT9_NAELO</name>
<keyword evidence="3" id="KW-1185">Reference proteome</keyword>
<evidence type="ECO:0000313" key="3">
    <source>
        <dbReference type="Proteomes" id="UP000816034"/>
    </source>
</evidence>
<gene>
    <name evidence="2" type="ORF">C9374_006286</name>
</gene>
<sequence>MNKQQQALLAKCMRTTLASCWSQQKTISNKTWLLSRMDQKNSSILFNNYRDWNETLGRCFSTSGWMNGRPRKKDVVTTSVAEQESSSEEKNVESLTTNVESITSSSEPKQHLGEENPKQPSRMLNK</sequence>
<evidence type="ECO:0000256" key="1">
    <source>
        <dbReference type="SAM" id="MobiDB-lite"/>
    </source>
</evidence>
<comment type="caution">
    <text evidence="2">The sequence shown here is derived from an EMBL/GenBank/DDBJ whole genome shotgun (WGS) entry which is preliminary data.</text>
</comment>
<reference evidence="2 3" key="1">
    <citation type="journal article" date="2018" name="BMC Genomics">
        <title>The genome of Naegleria lovaniensis, the basis for a comparative approach to unravel pathogenicity factors of the human pathogenic amoeba N. fowleri.</title>
        <authorList>
            <person name="Liechti N."/>
            <person name="Schurch N."/>
            <person name="Bruggmann R."/>
            <person name="Wittwer M."/>
        </authorList>
    </citation>
    <scope>NUCLEOTIDE SEQUENCE [LARGE SCALE GENOMIC DNA]</scope>
    <source>
        <strain evidence="2 3">ATCC 30569</strain>
    </source>
</reference>
<organism evidence="2 3">
    <name type="scientific">Naegleria lovaniensis</name>
    <name type="common">Amoeba</name>
    <dbReference type="NCBI Taxonomy" id="51637"/>
    <lineage>
        <taxon>Eukaryota</taxon>
        <taxon>Discoba</taxon>
        <taxon>Heterolobosea</taxon>
        <taxon>Tetramitia</taxon>
        <taxon>Eutetramitia</taxon>
        <taxon>Vahlkampfiidae</taxon>
        <taxon>Naegleria</taxon>
    </lineage>
</organism>
<protein>
    <submittedName>
        <fullName evidence="2">Uncharacterized protein</fullName>
    </submittedName>
</protein>
<dbReference type="EMBL" id="PYSW02000027">
    <property type="protein sequence ID" value="KAG2381297.1"/>
    <property type="molecule type" value="Genomic_DNA"/>
</dbReference>
<feature type="compositionally biased region" description="Basic and acidic residues" evidence="1">
    <location>
        <begin position="108"/>
        <end position="117"/>
    </location>
</feature>
<dbReference type="AlphaFoldDB" id="A0AA88GMT9"/>
<feature type="region of interest" description="Disordered" evidence="1">
    <location>
        <begin position="63"/>
        <end position="126"/>
    </location>
</feature>
<dbReference type="RefSeq" id="XP_044546977.1">
    <property type="nucleotide sequence ID" value="XM_044696129.1"/>
</dbReference>
<proteinExistence type="predicted"/>
<accession>A0AA88GMT9</accession>
<evidence type="ECO:0000313" key="2">
    <source>
        <dbReference type="EMBL" id="KAG2381297.1"/>
    </source>
</evidence>
<feature type="compositionally biased region" description="Polar residues" evidence="1">
    <location>
        <begin position="93"/>
        <end position="107"/>
    </location>
</feature>
<dbReference type="Proteomes" id="UP000816034">
    <property type="component" value="Unassembled WGS sequence"/>
</dbReference>